<evidence type="ECO:0000313" key="3">
    <source>
        <dbReference type="EMBL" id="MBR7676110.1"/>
    </source>
</evidence>
<evidence type="ECO:0000313" key="4">
    <source>
        <dbReference type="Proteomes" id="UP000675554"/>
    </source>
</evidence>
<gene>
    <name evidence="3" type="ORF">KDA82_24495</name>
</gene>
<sequence length="188" mass="19574">MGRVFSSMSMSLDGFIAAPHDTADLRATGAVVMGRRSYDLCRSEGGRCYGGPLRATPCFVLTRESPEPTTATTATASEAAGASGPSGACAESGSGSGAFTFVTDGLERAVERARAAAGDGRIGLLGGTVVQQCLRAGLLDEIQIHLVPVLLGGGLRLFDHLGTRKVELERTRVIESPGVKHLRFAVVR</sequence>
<dbReference type="Proteomes" id="UP000675554">
    <property type="component" value="Unassembled WGS sequence"/>
</dbReference>
<dbReference type="GO" id="GO:0009231">
    <property type="term" value="P:riboflavin biosynthetic process"/>
    <property type="evidence" value="ECO:0007669"/>
    <property type="project" value="InterPro"/>
</dbReference>
<accession>A0A8T4IXE9</accession>
<dbReference type="EMBL" id="JAGSMN010000595">
    <property type="protein sequence ID" value="MBR7676110.1"/>
    <property type="molecule type" value="Genomic_DNA"/>
</dbReference>
<feature type="domain" description="Bacterial bifunctional deaminase-reductase C-terminal" evidence="2">
    <location>
        <begin position="4"/>
        <end position="172"/>
    </location>
</feature>
<protein>
    <submittedName>
        <fullName evidence="3">Dihydrofolate reductase family protein</fullName>
    </submittedName>
</protein>
<feature type="region of interest" description="Disordered" evidence="1">
    <location>
        <begin position="69"/>
        <end position="88"/>
    </location>
</feature>
<dbReference type="AlphaFoldDB" id="A0A8T4IXE9"/>
<comment type="caution">
    <text evidence="3">The sequence shown here is derived from an EMBL/GenBank/DDBJ whole genome shotgun (WGS) entry which is preliminary data.</text>
</comment>
<dbReference type="GO" id="GO:0008703">
    <property type="term" value="F:5-amino-6-(5-phosphoribosylamino)uracil reductase activity"/>
    <property type="evidence" value="ECO:0007669"/>
    <property type="project" value="InterPro"/>
</dbReference>
<dbReference type="Gene3D" id="3.40.430.10">
    <property type="entry name" value="Dihydrofolate Reductase, subunit A"/>
    <property type="match status" value="1"/>
</dbReference>
<name>A0A8T4IXE9_9ACTN</name>
<dbReference type="InterPro" id="IPR002734">
    <property type="entry name" value="RibDG_C"/>
</dbReference>
<organism evidence="3 4">
    <name type="scientific">Streptomyces daliensis</name>
    <dbReference type="NCBI Taxonomy" id="299421"/>
    <lineage>
        <taxon>Bacteria</taxon>
        <taxon>Bacillati</taxon>
        <taxon>Actinomycetota</taxon>
        <taxon>Actinomycetes</taxon>
        <taxon>Kitasatosporales</taxon>
        <taxon>Streptomycetaceae</taxon>
        <taxon>Streptomyces</taxon>
    </lineage>
</organism>
<keyword evidence="4" id="KW-1185">Reference proteome</keyword>
<reference evidence="3" key="1">
    <citation type="submission" date="2021-04" db="EMBL/GenBank/DDBJ databases">
        <title>Sequencing of actinobacteria type strains.</title>
        <authorList>
            <person name="Nguyen G.-S."/>
            <person name="Wentzel A."/>
        </authorList>
    </citation>
    <scope>NUCLEOTIDE SEQUENCE</scope>
    <source>
        <strain evidence="3">DSM 42095</strain>
    </source>
</reference>
<evidence type="ECO:0000259" key="2">
    <source>
        <dbReference type="Pfam" id="PF01872"/>
    </source>
</evidence>
<evidence type="ECO:0000256" key="1">
    <source>
        <dbReference type="SAM" id="MobiDB-lite"/>
    </source>
</evidence>
<dbReference type="SUPFAM" id="SSF53597">
    <property type="entry name" value="Dihydrofolate reductase-like"/>
    <property type="match status" value="1"/>
</dbReference>
<dbReference type="Pfam" id="PF01872">
    <property type="entry name" value="RibD_C"/>
    <property type="match status" value="1"/>
</dbReference>
<dbReference type="InterPro" id="IPR024072">
    <property type="entry name" value="DHFR-like_dom_sf"/>
</dbReference>
<proteinExistence type="predicted"/>